<sequence>MINQDSKRRLQKHVQSELSYLSRATSGAGAELASVSSNLNHLEAIASLLKHPEISCVVNILQTISFQRQLLSGAASSLRNGTELCTAAVDLVCLFRGEPAWIVVSARNPDFVSWNNLGDEEKPSSSTKSFHGPSTTTSGAPLTSPGASFNSLKEPSKPAELPSEALSASTLSQTRRPRPTHDTCLKDRIAGLLDAARGSSQLHRPSKIVLYFARGLQASLQSHLLETFGAVPCALIKSLGFEISLNPDPSQERPTHLGSQVLDAIGRRLSADMAPDSEALAWSLVESFPSPTPPVRPTSPSDDASKGADGVSKEWIVLEDPCVPTDQSPCEKDSLASASGREEANRGSVVVRGGLTATGSRVRGQVMNAVRQLENGEGCANDGHCAAAENSTKRGQLEALQTAPTLEGSFVAIDGPEGSFESGDSLGPGETAGELGPGAKSPAPLEKGWVALRLGDDVSAFQSSLANGPSNLGSGSRGEDKEWVALSAAGPQGKALPRSDVTRGDEKGGHWIGVQQPGLTIKTLEAVPGEWVGVARSITESEQNIVPERTDRKGHDDTNGTKGDPFSGVQKASSVKAEKRTESKEEQKESSKQKKPERNGIWGNGTEPGGPSRMTAAPQLAQLSAVRCTKSATCGTTPDVRRTQSEEHGEDGSGLAEGRFRTLNRVPLSARPASWPAGLKLVNLDTTALVALVSGITNGAAEGLRTMPEQVFRERWKGNADFMRDQVEAELQYPQLPYLESVSADKALLVTQYVLREFVSIVSVVGGEEEQARAERVLKRCWLIADSPSDRLRSLSPSRAIKARHVAIFGTADAWSCPTLTSNAAFARAVQKQGVPLWVLEHRPSALVGC</sequence>
<evidence type="ECO:0000313" key="3">
    <source>
        <dbReference type="EMBL" id="GAQ86706.1"/>
    </source>
</evidence>
<feature type="region of interest" description="Disordered" evidence="1">
    <location>
        <begin position="633"/>
        <end position="658"/>
    </location>
</feature>
<feature type="compositionally biased region" description="Basic and acidic residues" evidence="1">
    <location>
        <begin position="500"/>
        <end position="509"/>
    </location>
</feature>
<feature type="region of interest" description="Disordered" evidence="1">
    <location>
        <begin position="121"/>
        <end position="182"/>
    </location>
</feature>
<feature type="domain" description="DUF1308" evidence="2">
    <location>
        <begin position="682"/>
        <end position="847"/>
    </location>
</feature>
<reference evidence="3 4" key="1">
    <citation type="journal article" date="2014" name="Nat. Commun.">
        <title>Klebsormidium flaccidum genome reveals primary factors for plant terrestrial adaptation.</title>
        <authorList>
            <person name="Hori K."/>
            <person name="Maruyama F."/>
            <person name="Fujisawa T."/>
            <person name="Togashi T."/>
            <person name="Yamamoto N."/>
            <person name="Seo M."/>
            <person name="Sato S."/>
            <person name="Yamada T."/>
            <person name="Mori H."/>
            <person name="Tajima N."/>
            <person name="Moriyama T."/>
            <person name="Ikeuchi M."/>
            <person name="Watanabe M."/>
            <person name="Wada H."/>
            <person name="Kobayashi K."/>
            <person name="Saito M."/>
            <person name="Masuda T."/>
            <person name="Sasaki-Sekimoto Y."/>
            <person name="Mashiguchi K."/>
            <person name="Awai K."/>
            <person name="Shimojima M."/>
            <person name="Masuda S."/>
            <person name="Iwai M."/>
            <person name="Nobusawa T."/>
            <person name="Narise T."/>
            <person name="Kondo S."/>
            <person name="Saito H."/>
            <person name="Sato R."/>
            <person name="Murakawa M."/>
            <person name="Ihara Y."/>
            <person name="Oshima-Yamada Y."/>
            <person name="Ohtaka K."/>
            <person name="Satoh M."/>
            <person name="Sonobe K."/>
            <person name="Ishii M."/>
            <person name="Ohtani R."/>
            <person name="Kanamori-Sato M."/>
            <person name="Honoki R."/>
            <person name="Miyazaki D."/>
            <person name="Mochizuki H."/>
            <person name="Umetsu J."/>
            <person name="Higashi K."/>
            <person name="Shibata D."/>
            <person name="Kamiya Y."/>
            <person name="Sato N."/>
            <person name="Nakamura Y."/>
            <person name="Tabata S."/>
            <person name="Ida S."/>
            <person name="Kurokawa K."/>
            <person name="Ohta H."/>
        </authorList>
    </citation>
    <scope>NUCLEOTIDE SEQUENCE [LARGE SCALE GENOMIC DNA]</scope>
    <source>
        <strain evidence="3 4">NIES-2285</strain>
    </source>
</reference>
<organism evidence="3 4">
    <name type="scientific">Klebsormidium nitens</name>
    <name type="common">Green alga</name>
    <name type="synonym">Ulothrix nitens</name>
    <dbReference type="NCBI Taxonomy" id="105231"/>
    <lineage>
        <taxon>Eukaryota</taxon>
        <taxon>Viridiplantae</taxon>
        <taxon>Streptophyta</taxon>
        <taxon>Klebsormidiophyceae</taxon>
        <taxon>Klebsormidiales</taxon>
        <taxon>Klebsormidiaceae</taxon>
        <taxon>Klebsormidium</taxon>
    </lineage>
</organism>
<dbReference type="InterPro" id="IPR010733">
    <property type="entry name" value="DUF1308"/>
</dbReference>
<dbReference type="PANTHER" id="PTHR13379">
    <property type="entry name" value="UNCHARACTERIZED DUF1308"/>
    <property type="match status" value="1"/>
</dbReference>
<gene>
    <name evidence="3" type="ORF">KFL_003060050</name>
</gene>
<feature type="region of interest" description="Disordered" evidence="1">
    <location>
        <begin position="538"/>
        <end position="615"/>
    </location>
</feature>
<feature type="compositionally biased region" description="Basic and acidic residues" evidence="1">
    <location>
        <begin position="329"/>
        <end position="345"/>
    </location>
</feature>
<feature type="compositionally biased region" description="Basic and acidic residues" evidence="1">
    <location>
        <begin position="576"/>
        <end position="598"/>
    </location>
</feature>
<evidence type="ECO:0000313" key="4">
    <source>
        <dbReference type="Proteomes" id="UP000054558"/>
    </source>
</evidence>
<dbReference type="OrthoDB" id="441890at2759"/>
<keyword evidence="4" id="KW-1185">Reference proteome</keyword>
<feature type="compositionally biased region" description="Basic and acidic residues" evidence="1">
    <location>
        <begin position="548"/>
        <end position="559"/>
    </location>
</feature>
<dbReference type="STRING" id="105231.A0A1Y1IDD0"/>
<proteinExistence type="predicted"/>
<protein>
    <recommendedName>
        <fullName evidence="2">DUF1308 domain-containing protein</fullName>
    </recommendedName>
</protein>
<name>A0A1Y1IDD0_KLENI</name>
<feature type="region of interest" description="Disordered" evidence="1">
    <location>
        <begin position="488"/>
        <end position="514"/>
    </location>
</feature>
<feature type="region of interest" description="Disordered" evidence="1">
    <location>
        <begin position="322"/>
        <end position="345"/>
    </location>
</feature>
<dbReference type="PANTHER" id="PTHR13379:SF0">
    <property type="entry name" value="UPF0415 PROTEIN C7ORF25"/>
    <property type="match status" value="1"/>
</dbReference>
<accession>A0A1Y1IDD0</accession>
<dbReference type="Proteomes" id="UP000054558">
    <property type="component" value="Unassembled WGS sequence"/>
</dbReference>
<evidence type="ECO:0000256" key="1">
    <source>
        <dbReference type="SAM" id="MobiDB-lite"/>
    </source>
</evidence>
<feature type="compositionally biased region" description="Polar residues" evidence="1">
    <location>
        <begin position="124"/>
        <end position="153"/>
    </location>
</feature>
<feature type="compositionally biased region" description="Basic and acidic residues" evidence="1">
    <location>
        <begin position="639"/>
        <end position="651"/>
    </location>
</feature>
<evidence type="ECO:0000259" key="2">
    <source>
        <dbReference type="Pfam" id="PF07000"/>
    </source>
</evidence>
<dbReference type="AlphaFoldDB" id="A0A1Y1IDD0"/>
<feature type="region of interest" description="Disordered" evidence="1">
    <location>
        <begin position="416"/>
        <end position="442"/>
    </location>
</feature>
<feature type="region of interest" description="Disordered" evidence="1">
    <location>
        <begin position="289"/>
        <end position="310"/>
    </location>
</feature>
<dbReference type="EMBL" id="DF237255">
    <property type="protein sequence ID" value="GAQ86706.1"/>
    <property type="molecule type" value="Genomic_DNA"/>
</dbReference>
<dbReference type="Pfam" id="PF07000">
    <property type="entry name" value="DUF1308"/>
    <property type="match status" value="1"/>
</dbReference>